<dbReference type="EMBL" id="UGNP01000001">
    <property type="protein sequence ID" value="STX09463.1"/>
    <property type="molecule type" value="Genomic_DNA"/>
</dbReference>
<proteinExistence type="predicted"/>
<dbReference type="PROSITE" id="PS51257">
    <property type="entry name" value="PROKAR_LIPOPROTEIN"/>
    <property type="match status" value="1"/>
</dbReference>
<evidence type="ECO:0000313" key="4">
    <source>
        <dbReference type="Proteomes" id="UP000294641"/>
    </source>
</evidence>
<dbReference type="Proteomes" id="UP000254330">
    <property type="component" value="Unassembled WGS sequence"/>
</dbReference>
<evidence type="ECO:0000313" key="2">
    <source>
        <dbReference type="EMBL" id="TDR36019.1"/>
    </source>
</evidence>
<keyword evidence="4" id="KW-1185">Reference proteome</keyword>
<reference evidence="2 4" key="2">
    <citation type="submission" date="2019-03" db="EMBL/GenBank/DDBJ databases">
        <title>Genomic Encyclopedia of Type Strains, Phase IV (KMG-IV): sequencing the most valuable type-strain genomes for metagenomic binning, comparative biology and taxonomic classification.</title>
        <authorList>
            <person name="Goeker M."/>
        </authorList>
    </citation>
    <scope>NUCLEOTIDE SEQUENCE [LARGE SCALE GENOMIC DNA]</scope>
    <source>
        <strain evidence="2 4">DSM 20580</strain>
    </source>
</reference>
<evidence type="ECO:0000313" key="1">
    <source>
        <dbReference type="EMBL" id="STX09463.1"/>
    </source>
</evidence>
<name>A0A8B4Q9R5_9BACL</name>
<gene>
    <name evidence="2" type="ORF">DFR61_12718</name>
    <name evidence="1" type="ORF">NCTC10597_01138</name>
</gene>
<dbReference type="Proteomes" id="UP000294641">
    <property type="component" value="Unassembled WGS sequence"/>
</dbReference>
<accession>A0A8B4Q9R5</accession>
<protein>
    <recommendedName>
        <fullName evidence="5">Lipoprotein</fullName>
    </recommendedName>
</protein>
<organism evidence="1 3">
    <name type="scientific">Kurthia zopfii</name>
    <dbReference type="NCBI Taxonomy" id="1650"/>
    <lineage>
        <taxon>Bacteria</taxon>
        <taxon>Bacillati</taxon>
        <taxon>Bacillota</taxon>
        <taxon>Bacilli</taxon>
        <taxon>Bacillales</taxon>
        <taxon>Caryophanaceae</taxon>
        <taxon>Kurthia</taxon>
    </lineage>
</organism>
<dbReference type="RefSeq" id="WP_109350212.1">
    <property type="nucleotide sequence ID" value="NZ_BJUE01000021.1"/>
</dbReference>
<comment type="caution">
    <text evidence="1">The sequence shown here is derived from an EMBL/GenBank/DDBJ whole genome shotgun (WGS) entry which is preliminary data.</text>
</comment>
<sequence length="424" mass="49228">MKKSFTASVLVSTLLLTGCTTSTKETIGSAMKQEANVNYQLSDSLVVNHIKYQSAKQYRSEKKQQITREIKEFVEKEGYAEFGYNKEGFNRRGYNLNGFDHEGYDEYGYNINGIKASGTDVDRKPSTFKSPYDVFGFNKDGINEEGYDRFGYGKDGYNQDGFNKLGESKIKGELSINDYNRRKWDDISTQELLTFDLLSTEYDKRIRNNKKLEKLYYSESMHPFSKESLEINFLHNSLPVMIDELTRDIKLERVGNLKVEHLNNRDELFIFETEDGESLELINDEKLLPRQYESRWQEISALKEGDNILLEDADGFSEEFTLHKKQKLSEAQQSYLDVARLAIKDSKGKWGEASIQLEFLLLKALDQSNEETQLTKSILEKIYSDSKVDWPKNYLSDTNVKIEKFDAEQREQFIHEIVDTMMAK</sequence>
<dbReference type="OrthoDB" id="2456727at2"/>
<dbReference type="EMBL" id="SNZG01000027">
    <property type="protein sequence ID" value="TDR36019.1"/>
    <property type="molecule type" value="Genomic_DNA"/>
</dbReference>
<dbReference type="AlphaFoldDB" id="A0A8B4Q9R5"/>
<reference evidence="1 3" key="1">
    <citation type="submission" date="2018-06" db="EMBL/GenBank/DDBJ databases">
        <authorList>
            <consortium name="Pathogen Informatics"/>
            <person name="Doyle S."/>
        </authorList>
    </citation>
    <scope>NUCLEOTIDE SEQUENCE [LARGE SCALE GENOMIC DNA]</scope>
    <source>
        <strain evidence="1 3">NCTC10597</strain>
    </source>
</reference>
<evidence type="ECO:0000313" key="3">
    <source>
        <dbReference type="Proteomes" id="UP000254330"/>
    </source>
</evidence>
<evidence type="ECO:0008006" key="5">
    <source>
        <dbReference type="Google" id="ProtNLM"/>
    </source>
</evidence>